<proteinExistence type="predicted"/>
<protein>
    <submittedName>
        <fullName evidence="1">Uncharacterized protein</fullName>
    </submittedName>
</protein>
<dbReference type="Proteomes" id="UP000326500">
    <property type="component" value="Unassembled WGS sequence"/>
</dbReference>
<dbReference type="OrthoDB" id="105689at2157"/>
<evidence type="ECO:0000313" key="2">
    <source>
        <dbReference type="Proteomes" id="UP000326500"/>
    </source>
</evidence>
<accession>A0A1G9AXM2</accession>
<name>A0A1G9AXM2_9EURY</name>
<dbReference type="RefSeq" id="WP_066958476.1">
    <property type="nucleotide sequence ID" value="NZ_BCNX01000010.1"/>
</dbReference>
<dbReference type="STRING" id="2200.GCA_001571405_02001"/>
<evidence type="ECO:0000313" key="1">
    <source>
        <dbReference type="EMBL" id="SDK32079.1"/>
    </source>
</evidence>
<dbReference type="AlphaFoldDB" id="A0A1G9AXM2"/>
<dbReference type="EMBL" id="FNFT01000007">
    <property type="protein sequence ID" value="SDK32079.1"/>
    <property type="molecule type" value="Genomic_DNA"/>
</dbReference>
<sequence>MVNYAELADLAEKLFEASDDDDELLAENLDTLDEETRGALLSSNLLNAYQVFYYFFRETPDDLIMERLQLHAASDLLRGLVIDEIDIYEVIFGVVDGSPVLAITDGERTLARFEGKGAYAEMVRYLEDPLDG</sequence>
<gene>
    <name evidence="1" type="ORF">SAMN04488571_10787</name>
</gene>
<organism evidence="1 2">
    <name type="scientific">Methanoculleus thermophilus</name>
    <dbReference type="NCBI Taxonomy" id="2200"/>
    <lineage>
        <taxon>Archaea</taxon>
        <taxon>Methanobacteriati</taxon>
        <taxon>Methanobacteriota</taxon>
        <taxon>Stenosarchaea group</taxon>
        <taxon>Methanomicrobia</taxon>
        <taxon>Methanomicrobiales</taxon>
        <taxon>Methanomicrobiaceae</taxon>
        <taxon>Methanoculleus</taxon>
    </lineage>
</organism>
<reference evidence="1 2" key="1">
    <citation type="submission" date="2016-10" db="EMBL/GenBank/DDBJ databases">
        <authorList>
            <person name="Varghese N."/>
            <person name="Submissions S."/>
        </authorList>
    </citation>
    <scope>NUCLEOTIDE SEQUENCE [LARGE SCALE GENOMIC DNA]</scope>
    <source>
        <strain evidence="1 2">DSM 2373</strain>
    </source>
</reference>
<keyword evidence="2" id="KW-1185">Reference proteome</keyword>